<dbReference type="Pfam" id="PF00129">
    <property type="entry name" value="MHC_I"/>
    <property type="match status" value="1"/>
</dbReference>
<dbReference type="SUPFAM" id="SSF54452">
    <property type="entry name" value="MHC antigen-recognition domain"/>
    <property type="match status" value="1"/>
</dbReference>
<dbReference type="InterPro" id="IPR003597">
    <property type="entry name" value="Ig_C1-set"/>
</dbReference>
<evidence type="ECO:0000256" key="1">
    <source>
        <dbReference type="ARBA" id="ARBA00023180"/>
    </source>
</evidence>
<dbReference type="SUPFAM" id="SSF48726">
    <property type="entry name" value="Immunoglobulin"/>
    <property type="match status" value="1"/>
</dbReference>
<feature type="domain" description="Ig-like" evidence="6">
    <location>
        <begin position="204"/>
        <end position="282"/>
    </location>
</feature>
<dbReference type="Proteomes" id="UP001501920">
    <property type="component" value="Chromosome 20"/>
</dbReference>
<name>A0A3B4CRP2_PYGNA</name>
<feature type="transmembrane region" description="Helical" evidence="4">
    <location>
        <begin position="294"/>
        <end position="315"/>
    </location>
</feature>
<evidence type="ECO:0000256" key="4">
    <source>
        <dbReference type="SAM" id="Phobius"/>
    </source>
</evidence>
<protein>
    <recommendedName>
        <fullName evidence="6">Ig-like domain-containing protein</fullName>
    </recommendedName>
</protein>
<dbReference type="InterPro" id="IPR007110">
    <property type="entry name" value="Ig-like_dom"/>
</dbReference>
<evidence type="ECO:0000313" key="7">
    <source>
        <dbReference type="Ensembl" id="ENSPNAP00000014030.2"/>
    </source>
</evidence>
<keyword evidence="5" id="KW-0732">Signal</keyword>
<dbReference type="GeneTree" id="ENSGT01120000271828"/>
<organism evidence="7 8">
    <name type="scientific">Pygocentrus nattereri</name>
    <name type="common">Red-bellied piranha</name>
    <dbReference type="NCBI Taxonomy" id="42514"/>
    <lineage>
        <taxon>Eukaryota</taxon>
        <taxon>Metazoa</taxon>
        <taxon>Chordata</taxon>
        <taxon>Craniata</taxon>
        <taxon>Vertebrata</taxon>
        <taxon>Euteleostomi</taxon>
        <taxon>Actinopterygii</taxon>
        <taxon>Neopterygii</taxon>
        <taxon>Teleostei</taxon>
        <taxon>Ostariophysi</taxon>
        <taxon>Characiformes</taxon>
        <taxon>Characoidei</taxon>
        <taxon>Pygocentrus</taxon>
    </lineage>
</organism>
<feature type="region of interest" description="Disordered" evidence="3">
    <location>
        <begin position="325"/>
        <end position="347"/>
    </location>
</feature>
<dbReference type="GO" id="GO:0009897">
    <property type="term" value="C:external side of plasma membrane"/>
    <property type="evidence" value="ECO:0007669"/>
    <property type="project" value="TreeGrafter"/>
</dbReference>
<evidence type="ECO:0000313" key="8">
    <source>
        <dbReference type="Proteomes" id="UP001501920"/>
    </source>
</evidence>
<dbReference type="InterPro" id="IPR050208">
    <property type="entry name" value="MHC_class-I_related"/>
</dbReference>
<proteinExistence type="inferred from homology"/>
<dbReference type="PROSITE" id="PS50835">
    <property type="entry name" value="IG_LIKE"/>
    <property type="match status" value="1"/>
</dbReference>
<dbReference type="InterPro" id="IPR011162">
    <property type="entry name" value="MHC_I/II-like_Ag-recog"/>
</dbReference>
<dbReference type="InterPro" id="IPR037055">
    <property type="entry name" value="MHC_I-like_Ag-recog_sf"/>
</dbReference>
<keyword evidence="4" id="KW-0812">Transmembrane</keyword>
<keyword evidence="4" id="KW-0472">Membrane</keyword>
<dbReference type="PRINTS" id="PR01638">
    <property type="entry name" value="MHCCLASSI"/>
</dbReference>
<evidence type="ECO:0000256" key="5">
    <source>
        <dbReference type="SAM" id="SignalP"/>
    </source>
</evidence>
<dbReference type="InterPro" id="IPR011161">
    <property type="entry name" value="MHC_I-like_Ag-recog"/>
</dbReference>
<dbReference type="Gene3D" id="2.60.40.10">
    <property type="entry name" value="Immunoglobulins"/>
    <property type="match status" value="1"/>
</dbReference>
<dbReference type="GO" id="GO:0006955">
    <property type="term" value="P:immune response"/>
    <property type="evidence" value="ECO:0007669"/>
    <property type="project" value="TreeGrafter"/>
</dbReference>
<evidence type="ECO:0000256" key="3">
    <source>
        <dbReference type="SAM" id="MobiDB-lite"/>
    </source>
</evidence>
<dbReference type="Pfam" id="PF07654">
    <property type="entry name" value="C1-set"/>
    <property type="match status" value="1"/>
</dbReference>
<reference evidence="7" key="2">
    <citation type="submission" date="2025-05" db="UniProtKB">
        <authorList>
            <consortium name="Ensembl"/>
        </authorList>
    </citation>
    <scope>IDENTIFICATION</scope>
</reference>
<reference evidence="7 8" key="1">
    <citation type="submission" date="2020-10" db="EMBL/GenBank/DDBJ databases">
        <title>Pygocentrus nattereri (red-bellied piranha) genome, fPygNat1, primary haplotype.</title>
        <authorList>
            <person name="Myers G."/>
            <person name="Meyer A."/>
            <person name="Karagic N."/>
            <person name="Pippel M."/>
            <person name="Winkler S."/>
            <person name="Tracey A."/>
            <person name="Wood J."/>
            <person name="Formenti G."/>
            <person name="Howe K."/>
            <person name="Fedrigo O."/>
            <person name="Jarvis E.D."/>
        </authorList>
    </citation>
    <scope>NUCLEOTIDE SEQUENCE [LARGE SCALE GENOMIC DNA]</scope>
</reference>
<accession>A0A3B4CRP2</accession>
<dbReference type="InterPro" id="IPR001039">
    <property type="entry name" value="MHC_I_a_a1/a2"/>
</dbReference>
<dbReference type="Gene3D" id="3.30.500.10">
    <property type="entry name" value="MHC class I-like antigen recognition-like"/>
    <property type="match status" value="1"/>
</dbReference>
<accession>A0A3B4CQH5</accession>
<dbReference type="SMART" id="SM00407">
    <property type="entry name" value="IGc1"/>
    <property type="match status" value="1"/>
</dbReference>
<dbReference type="AlphaFoldDB" id="A0A3B4CRP2"/>
<comment type="similarity">
    <text evidence="2">Belongs to the MHC class I family.</text>
</comment>
<dbReference type="Ensembl" id="ENSPNAT00000022189.2">
    <property type="protein sequence ID" value="ENSPNAP00000014322.2"/>
    <property type="gene ID" value="ENSPNAG00000025697.2"/>
</dbReference>
<sequence>MKSLLLLIFTLHLTSADTHSLQFFFTGVTPGISFPELTAVSQVDGLHVGCYDSTSRKVILKVDWIKNGKDEAFWNLLTQTARLIQENIKLTIAVLRQHFNQTEGIHTMQVMFSCVLHDDGSKRGNMQMGYDGEDYISLDLKTLTWTAANAIAVITKENLEKTGESGHWKDFLENTCIEWLQMAMELGRAALERKGKVCELICFCYCAGVSFTGALSLFPKAVMISWQKNGEDLHEDVELRETLPNQDGTFQKRSVLTVSPEELNRHNYTCIIQHSSLEKEMVLLVSDLRVSGGVWMGIIIGAVVTVLIIICVFVWMKKKKKKHQSGAVGQSGRQTDLGGGVPFSPSL</sequence>
<feature type="signal peptide" evidence="5">
    <location>
        <begin position="1"/>
        <end position="16"/>
    </location>
</feature>
<dbReference type="FunFam" id="3.30.500.10:FF:000001">
    <property type="entry name" value="H-2 class I histocompatibility antigen, alpha chain"/>
    <property type="match status" value="1"/>
</dbReference>
<keyword evidence="4" id="KW-1133">Transmembrane helix</keyword>
<dbReference type="GO" id="GO:0005615">
    <property type="term" value="C:extracellular space"/>
    <property type="evidence" value="ECO:0007669"/>
    <property type="project" value="TreeGrafter"/>
</dbReference>
<dbReference type="PANTHER" id="PTHR16675">
    <property type="entry name" value="MHC CLASS I-RELATED"/>
    <property type="match status" value="1"/>
</dbReference>
<dbReference type="InterPro" id="IPR036179">
    <property type="entry name" value="Ig-like_dom_sf"/>
</dbReference>
<evidence type="ECO:0000256" key="2">
    <source>
        <dbReference type="RuleBase" id="RU004439"/>
    </source>
</evidence>
<feature type="chain" id="PRO_5044589704" description="Ig-like domain-containing protein" evidence="5">
    <location>
        <begin position="17"/>
        <end position="347"/>
    </location>
</feature>
<evidence type="ECO:0000259" key="6">
    <source>
        <dbReference type="PROSITE" id="PS50835"/>
    </source>
</evidence>
<dbReference type="Ensembl" id="ENSPNAT00000037164.2">
    <property type="protein sequence ID" value="ENSPNAP00000014030.2"/>
    <property type="gene ID" value="ENSPNAG00000025697.2"/>
</dbReference>
<keyword evidence="1" id="KW-0325">Glycoprotein</keyword>
<dbReference type="PANTHER" id="PTHR16675:SF237">
    <property type="entry name" value="MHC CLASS I ANTIGEN TRANSCRIPT VARIANT 1-RELATED"/>
    <property type="match status" value="1"/>
</dbReference>
<keyword evidence="8" id="KW-1185">Reference proteome</keyword>
<dbReference type="CDD" id="cd07698">
    <property type="entry name" value="IgC1_MHC_I_alpha3"/>
    <property type="match status" value="1"/>
</dbReference>
<dbReference type="InterPro" id="IPR013783">
    <property type="entry name" value="Ig-like_fold"/>
</dbReference>